<dbReference type="InterPro" id="IPR001810">
    <property type="entry name" value="F-box_dom"/>
</dbReference>
<dbReference type="Pfam" id="PF00646">
    <property type="entry name" value="F-box"/>
    <property type="match status" value="1"/>
</dbReference>
<organism evidence="2 3">
    <name type="scientific">Steinernema hermaphroditum</name>
    <dbReference type="NCBI Taxonomy" id="289476"/>
    <lineage>
        <taxon>Eukaryota</taxon>
        <taxon>Metazoa</taxon>
        <taxon>Ecdysozoa</taxon>
        <taxon>Nematoda</taxon>
        <taxon>Chromadorea</taxon>
        <taxon>Rhabditida</taxon>
        <taxon>Tylenchina</taxon>
        <taxon>Panagrolaimomorpha</taxon>
        <taxon>Strongyloidoidea</taxon>
        <taxon>Steinernematidae</taxon>
        <taxon>Steinernema</taxon>
    </lineage>
</organism>
<dbReference type="EMBL" id="JAUCMV010000003">
    <property type="protein sequence ID" value="KAK0412364.1"/>
    <property type="molecule type" value="Genomic_DNA"/>
</dbReference>
<evidence type="ECO:0000313" key="2">
    <source>
        <dbReference type="EMBL" id="KAK0412364.1"/>
    </source>
</evidence>
<evidence type="ECO:0000259" key="1">
    <source>
        <dbReference type="PROSITE" id="PS50181"/>
    </source>
</evidence>
<reference evidence="2" key="1">
    <citation type="submission" date="2023-06" db="EMBL/GenBank/DDBJ databases">
        <title>Genomic analysis of the entomopathogenic nematode Steinernema hermaphroditum.</title>
        <authorList>
            <person name="Schwarz E.M."/>
            <person name="Heppert J.K."/>
            <person name="Baniya A."/>
            <person name="Schwartz H.T."/>
            <person name="Tan C.-H."/>
            <person name="Antoshechkin I."/>
            <person name="Sternberg P.W."/>
            <person name="Goodrich-Blair H."/>
            <person name="Dillman A.R."/>
        </authorList>
    </citation>
    <scope>NUCLEOTIDE SEQUENCE</scope>
    <source>
        <strain evidence="2">PS9179</strain>
        <tissue evidence="2">Whole animal</tissue>
    </source>
</reference>
<evidence type="ECO:0000313" key="3">
    <source>
        <dbReference type="Proteomes" id="UP001175271"/>
    </source>
</evidence>
<comment type="caution">
    <text evidence="2">The sequence shown here is derived from an EMBL/GenBank/DDBJ whole genome shotgun (WGS) entry which is preliminary data.</text>
</comment>
<feature type="domain" description="F-box" evidence="1">
    <location>
        <begin position="3"/>
        <end position="40"/>
    </location>
</feature>
<proteinExistence type="predicted"/>
<name>A0AA39HVY9_9BILA</name>
<sequence>MATPSLLELPDEILGRIVRLLDLHTTIFGTRLTCSRLRRLSLRFGKKIELDLNSEDQDFIIREGKTRPNRAGLTYFTTRSVDDAREFIQNLPKFFEFSYVTLKLSSVSLDPASPHITTEDLCRLARNYRTFFHVEALTIHGGLSTMDDDLFDQLKSAITTFSRIKLKYFVLLANFSSRHLRYLLDLLLANGIHLSSFFTLLENKADLRYLLDYILRHNSTVISKEFALYVKVEDIIGSDDLERMLHEFTKEVATHPILLKSGYFTSEQQTNHERLLSYRPGEQFYQTAVNRNIGYKIDVTKAKEAFIIIPSQQFPCLSVQLSAINDATGVAPRNFLIITAQKDIIVKISFEPLDVDFRTKTYRIPKCEHVQIYFDMVSRSGYIDYELFPDFMKTQRMVITYSECGTDPNSLFPVQEKWLEFDGREDPRLVNELEEELPFTLAIT</sequence>
<keyword evidence="3" id="KW-1185">Reference proteome</keyword>
<dbReference type="AlphaFoldDB" id="A0AA39HVY9"/>
<dbReference type="PROSITE" id="PS50181">
    <property type="entry name" value="FBOX"/>
    <property type="match status" value="1"/>
</dbReference>
<accession>A0AA39HVY9</accession>
<dbReference type="Proteomes" id="UP001175271">
    <property type="component" value="Unassembled WGS sequence"/>
</dbReference>
<gene>
    <name evidence="2" type="ORF">QR680_006169</name>
</gene>
<protein>
    <recommendedName>
        <fullName evidence="1">F-box domain-containing protein</fullName>
    </recommendedName>
</protein>